<comment type="subunit">
    <text evidence="18">Homodimer. Interacts with lysosomal protein GLMP (via lumenal domain); the interaction starts while both proteins are still in the endoplasmic reticulum and is required for stabilization of MFSD1 in lysosomes but has no direct effect on its targeting to lysosomes or transporter activity.</text>
</comment>
<protein>
    <recommendedName>
        <fullName evidence="15">Lysosomal dipeptide transporter MFSD1</fullName>
    </recommendedName>
    <alternativeName>
        <fullName evidence="16">Major facilitator superfamily domain-containing protein 1</fullName>
    </alternativeName>
</protein>
<dbReference type="Gene3D" id="1.20.1250.20">
    <property type="entry name" value="MFS general substrate transporter like domains"/>
    <property type="match status" value="1"/>
</dbReference>
<keyword evidence="20" id="KW-0472">Membrane</keyword>
<evidence type="ECO:0000256" key="16">
    <source>
        <dbReference type="ARBA" id="ARBA00045018"/>
    </source>
</evidence>
<evidence type="ECO:0000256" key="12">
    <source>
        <dbReference type="ARBA" id="ARBA00044912"/>
    </source>
</evidence>
<keyword evidence="22" id="KW-1185">Reference proteome</keyword>
<dbReference type="GO" id="GO:0022857">
    <property type="term" value="F:transmembrane transporter activity"/>
    <property type="evidence" value="ECO:0007669"/>
    <property type="project" value="InterPro"/>
</dbReference>
<feature type="transmembrane region" description="Helical" evidence="20">
    <location>
        <begin position="624"/>
        <end position="646"/>
    </location>
</feature>
<comment type="catalytic activity">
    <reaction evidence="12">
        <text>L-histidyl-L-alpha-amino acid(out) = L-histidyl-L-alpha-amino acid(in)</text>
        <dbReference type="Rhea" id="RHEA:79379"/>
        <dbReference type="ChEBI" id="CHEBI:229964"/>
    </reaction>
</comment>
<feature type="transmembrane region" description="Helical" evidence="20">
    <location>
        <begin position="53"/>
        <end position="73"/>
    </location>
</feature>
<proteinExistence type="predicted"/>
<gene>
    <name evidence="21" type="ORF">EXIGLDRAFT_601877</name>
</gene>
<dbReference type="AlphaFoldDB" id="A0A165PP56"/>
<evidence type="ECO:0000256" key="15">
    <source>
        <dbReference type="ARBA" id="ARBA00044985"/>
    </source>
</evidence>
<feature type="transmembrane region" description="Helical" evidence="20">
    <location>
        <begin position="356"/>
        <end position="377"/>
    </location>
</feature>
<reference evidence="21 22" key="1">
    <citation type="journal article" date="2016" name="Mol. Biol. Evol.">
        <title>Comparative Genomics of Early-Diverging Mushroom-Forming Fungi Provides Insights into the Origins of Lignocellulose Decay Capabilities.</title>
        <authorList>
            <person name="Nagy L.G."/>
            <person name="Riley R."/>
            <person name="Tritt A."/>
            <person name="Adam C."/>
            <person name="Daum C."/>
            <person name="Floudas D."/>
            <person name="Sun H."/>
            <person name="Yadav J.S."/>
            <person name="Pangilinan J."/>
            <person name="Larsson K.H."/>
            <person name="Matsuura K."/>
            <person name="Barry K."/>
            <person name="Labutti K."/>
            <person name="Kuo R."/>
            <person name="Ohm R.A."/>
            <person name="Bhattacharya S.S."/>
            <person name="Shirouzu T."/>
            <person name="Yoshinaga Y."/>
            <person name="Martin F.M."/>
            <person name="Grigoriev I.V."/>
            <person name="Hibbett D.S."/>
        </authorList>
    </citation>
    <scope>NUCLEOTIDE SEQUENCE [LARGE SCALE GENOMIC DNA]</scope>
    <source>
        <strain evidence="21 22">HHB12029</strain>
    </source>
</reference>
<comment type="catalytic activity">
    <reaction evidence="7">
        <text>L-alpha-aminoacyl-L-lysine(out) = L-alpha-aminoacyl-L-lysine(in)</text>
        <dbReference type="Rhea" id="RHEA:79383"/>
        <dbReference type="ChEBI" id="CHEBI:229966"/>
    </reaction>
</comment>
<evidence type="ECO:0000256" key="7">
    <source>
        <dbReference type="ARBA" id="ARBA00044893"/>
    </source>
</evidence>
<comment type="catalytic activity">
    <reaction evidence="13">
        <text>L-alanyl-L-lysine(out) = L-alanyl-L-lysine(in)</text>
        <dbReference type="Rhea" id="RHEA:79415"/>
        <dbReference type="ChEBI" id="CHEBI:192470"/>
    </reaction>
</comment>
<sequence length="654" mass="70222">MSPATNSIDDDELDAEALLLPPSVIEGLPLPTPEPGPQWDVQERHRGIGSKGFMIRALALLCACSLSIGSHYGSYFLGPLKSRLSREIGTSNAQFSLLISAFSLNSTWTPLVGGLLASYLGTAVSSIIATSIILLGQAILLAGELTSNVTAMAVGMFVFGLGISPLAVVQETIIVRFFATKGLGISLALGLVAGKGASFISARTSYPLSEAYGPHAPFIVSTILATFSFCVNIIYVSASSWFARGADVAFEPSKRLSLSGAHMTEAEARRKVAEKRRIRLKDVTRLGDAFWAYMAINVLCGAIWSPFTHLAANMIELRYDMTEGDAGAMASLLLAGSIFLYPICGYVTDRAKSGPIVHYLFILSSILTLFCYFWLILPPSWTKTPLPGILAYATGHGFSTLLLVIIVPHLVPLRYVSTALGAHKSIEQAGSTISQTLAGLVLDSKHKTSSLGVVANLFSKGGEKVTITDPAAVHTVLITYFIINIVQFLGTIALWRLDARRKKRAARKAEALLRGERISMSDVIEPSQSSALAPVDMSDDEDEHGNDTDAAAIQKRRRKHRYAGLTGSWSRRTRPLIESGHGHGHGQELSRGSRYLLAPALCAADGLDETGLTRKKGEKRRGKMLAMASVGVVACAWVLFMGTAWAKLRAKGSV</sequence>
<evidence type="ECO:0000256" key="17">
    <source>
        <dbReference type="ARBA" id="ARBA00045709"/>
    </source>
</evidence>
<evidence type="ECO:0000256" key="11">
    <source>
        <dbReference type="ARBA" id="ARBA00044903"/>
    </source>
</evidence>
<comment type="catalytic activity">
    <reaction evidence="2">
        <text>L-lysyl-L-alanine(out) = L-lysyl-L-alanine(in)</text>
        <dbReference type="Rhea" id="RHEA:79399"/>
        <dbReference type="ChEBI" id="CHEBI:229954"/>
    </reaction>
</comment>
<dbReference type="STRING" id="1314781.A0A165PP56"/>
<feature type="transmembrane region" description="Helical" evidence="20">
    <location>
        <begin position="116"/>
        <end position="142"/>
    </location>
</feature>
<feature type="transmembrane region" description="Helical" evidence="20">
    <location>
        <begin position="477"/>
        <end position="497"/>
    </location>
</feature>
<accession>A0A165PP56</accession>
<evidence type="ECO:0000256" key="13">
    <source>
        <dbReference type="ARBA" id="ARBA00044919"/>
    </source>
</evidence>
<name>A0A165PP56_EXIGL</name>
<feature type="transmembrane region" description="Helical" evidence="20">
    <location>
        <begin position="173"/>
        <end position="194"/>
    </location>
</feature>
<dbReference type="OrthoDB" id="10255148at2759"/>
<dbReference type="InterPro" id="IPR052187">
    <property type="entry name" value="MFSD1"/>
</dbReference>
<comment type="catalytic activity">
    <reaction evidence="4">
        <text>L-alpha-aminoacyl-L-arginine(out) = L-alpha-aminoacyl-L-arginine(in)</text>
        <dbReference type="Rhea" id="RHEA:79367"/>
        <dbReference type="ChEBI" id="CHEBI:229968"/>
    </reaction>
</comment>
<dbReference type="PANTHER" id="PTHR23512:SF12">
    <property type="entry name" value="TRANSPORTER, PUTATIVE (AFU_ORTHOLOGUE AFUA_4G00260)-RELATED"/>
    <property type="match status" value="1"/>
</dbReference>
<evidence type="ECO:0000256" key="8">
    <source>
        <dbReference type="ARBA" id="ARBA00044898"/>
    </source>
</evidence>
<comment type="function">
    <text evidence="17">Lysosomal dipeptide uniporter that selectively exports lysine, arginine or histidine-containing dipeptides with a net positive charge from the lysosome lumen into the cytosol. Could play a role in a specific type of protein O-glycosylation indirectly regulating macrophages migration and tissue invasion. Also essential for liver homeostasis.</text>
</comment>
<evidence type="ECO:0000256" key="14">
    <source>
        <dbReference type="ARBA" id="ARBA00044924"/>
    </source>
</evidence>
<comment type="catalytic activity">
    <reaction evidence="14">
        <text>L-lysyl-glycine(out) = L-lysyl-glycine(in)</text>
        <dbReference type="Rhea" id="RHEA:79407"/>
        <dbReference type="ChEBI" id="CHEBI:191202"/>
    </reaction>
</comment>
<dbReference type="InParanoid" id="A0A165PP56"/>
<evidence type="ECO:0000256" key="18">
    <source>
        <dbReference type="ARBA" id="ARBA00046376"/>
    </source>
</evidence>
<feature type="transmembrane region" description="Helical" evidence="20">
    <location>
        <begin position="324"/>
        <end position="344"/>
    </location>
</feature>
<dbReference type="Proteomes" id="UP000077266">
    <property type="component" value="Unassembled WGS sequence"/>
</dbReference>
<feature type="region of interest" description="Disordered" evidence="19">
    <location>
        <begin position="527"/>
        <end position="546"/>
    </location>
</feature>
<evidence type="ECO:0000256" key="4">
    <source>
        <dbReference type="ARBA" id="ARBA00044881"/>
    </source>
</evidence>
<comment type="catalytic activity">
    <reaction evidence="10">
        <text>L-lysyl-L-lysine(out) = L-lysyl-L-lysine(in)</text>
        <dbReference type="Rhea" id="RHEA:79403"/>
        <dbReference type="ChEBI" id="CHEBI:229956"/>
    </reaction>
</comment>
<keyword evidence="20" id="KW-1133">Transmembrane helix</keyword>
<comment type="catalytic activity">
    <reaction evidence="5">
        <text>L-alpha-aminoacyl-L-histidine(out) = L-alpha-aminoacyl-L-histidine(in)</text>
        <dbReference type="Rhea" id="RHEA:79375"/>
        <dbReference type="ChEBI" id="CHEBI:229967"/>
    </reaction>
</comment>
<evidence type="ECO:0000313" key="22">
    <source>
        <dbReference type="Proteomes" id="UP000077266"/>
    </source>
</evidence>
<keyword evidence="20" id="KW-0812">Transmembrane</keyword>
<dbReference type="InterPro" id="IPR011701">
    <property type="entry name" value="MFS"/>
</dbReference>
<dbReference type="GO" id="GO:0016020">
    <property type="term" value="C:membrane"/>
    <property type="evidence" value="ECO:0007669"/>
    <property type="project" value="UniProtKB-SubCell"/>
</dbReference>
<evidence type="ECO:0000256" key="2">
    <source>
        <dbReference type="ARBA" id="ARBA00044876"/>
    </source>
</evidence>
<evidence type="ECO:0000256" key="19">
    <source>
        <dbReference type="SAM" id="MobiDB-lite"/>
    </source>
</evidence>
<evidence type="ECO:0000313" key="21">
    <source>
        <dbReference type="EMBL" id="KZW02457.1"/>
    </source>
</evidence>
<dbReference type="EMBL" id="KV425888">
    <property type="protein sequence ID" value="KZW02457.1"/>
    <property type="molecule type" value="Genomic_DNA"/>
</dbReference>
<feature type="transmembrane region" description="Helical" evidence="20">
    <location>
        <begin position="149"/>
        <end position="167"/>
    </location>
</feature>
<dbReference type="Pfam" id="PF07690">
    <property type="entry name" value="MFS_1"/>
    <property type="match status" value="1"/>
</dbReference>
<comment type="catalytic activity">
    <reaction evidence="6">
        <text>L-lysyl-L-alpha-amino acid(out) = L-lysyl-L-alpha-amino acid(in)</text>
        <dbReference type="Rhea" id="RHEA:79387"/>
        <dbReference type="ChEBI" id="CHEBI:229965"/>
    </reaction>
</comment>
<comment type="catalytic activity">
    <reaction evidence="8">
        <text>L-aspartyl-L-lysine(out) = L-aspartyl-L-lysine(in)</text>
        <dbReference type="Rhea" id="RHEA:79411"/>
        <dbReference type="ChEBI" id="CHEBI:229953"/>
    </reaction>
</comment>
<comment type="catalytic activity">
    <reaction evidence="9">
        <text>L-arginyl-L-alpha-amino acid(out) = L-arginyl-L-alpha-amino acid(in)</text>
        <dbReference type="Rhea" id="RHEA:79371"/>
        <dbReference type="ChEBI" id="CHEBI:84315"/>
    </reaction>
</comment>
<evidence type="ECO:0000256" key="5">
    <source>
        <dbReference type="ARBA" id="ARBA00044884"/>
    </source>
</evidence>
<evidence type="ECO:0000256" key="6">
    <source>
        <dbReference type="ARBA" id="ARBA00044891"/>
    </source>
</evidence>
<evidence type="ECO:0000256" key="10">
    <source>
        <dbReference type="ARBA" id="ARBA00044900"/>
    </source>
</evidence>
<feature type="transmembrane region" description="Helical" evidence="20">
    <location>
        <begin position="215"/>
        <end position="235"/>
    </location>
</feature>
<dbReference type="SUPFAM" id="SSF103473">
    <property type="entry name" value="MFS general substrate transporter"/>
    <property type="match status" value="1"/>
</dbReference>
<evidence type="ECO:0000256" key="3">
    <source>
        <dbReference type="ARBA" id="ARBA00044878"/>
    </source>
</evidence>
<organism evidence="21 22">
    <name type="scientific">Exidia glandulosa HHB12029</name>
    <dbReference type="NCBI Taxonomy" id="1314781"/>
    <lineage>
        <taxon>Eukaryota</taxon>
        <taxon>Fungi</taxon>
        <taxon>Dikarya</taxon>
        <taxon>Basidiomycota</taxon>
        <taxon>Agaricomycotina</taxon>
        <taxon>Agaricomycetes</taxon>
        <taxon>Auriculariales</taxon>
        <taxon>Exidiaceae</taxon>
        <taxon>Exidia</taxon>
    </lineage>
</organism>
<comment type="catalytic activity">
    <reaction evidence="3">
        <text>L-histidyl-glycine(out) = L-histidyl-glycine(in)</text>
        <dbReference type="Rhea" id="RHEA:79395"/>
        <dbReference type="ChEBI" id="CHEBI:229957"/>
    </reaction>
</comment>
<evidence type="ECO:0000256" key="1">
    <source>
        <dbReference type="ARBA" id="ARBA00004141"/>
    </source>
</evidence>
<dbReference type="PANTHER" id="PTHR23512">
    <property type="entry name" value="MAJOR FACILITATOR SUPERFAMILY DOMAIN-CONTAINING PROTEIN 1"/>
    <property type="match status" value="1"/>
</dbReference>
<evidence type="ECO:0000256" key="20">
    <source>
        <dbReference type="SAM" id="Phobius"/>
    </source>
</evidence>
<comment type="subcellular location">
    <subcellularLocation>
        <location evidence="1">Membrane</location>
        <topology evidence="1">Multi-pass membrane protein</topology>
    </subcellularLocation>
</comment>
<comment type="catalytic activity">
    <reaction evidence="11">
        <text>L-arginyl-glycine(out) = L-arginyl-glycine(in)</text>
        <dbReference type="Rhea" id="RHEA:79391"/>
        <dbReference type="ChEBI" id="CHEBI:229955"/>
    </reaction>
</comment>
<evidence type="ECO:0000256" key="9">
    <source>
        <dbReference type="ARBA" id="ARBA00044899"/>
    </source>
</evidence>
<feature type="transmembrane region" description="Helical" evidence="20">
    <location>
        <begin position="290"/>
        <end position="312"/>
    </location>
</feature>
<dbReference type="InterPro" id="IPR036259">
    <property type="entry name" value="MFS_trans_sf"/>
</dbReference>